<reference evidence="5 6" key="1">
    <citation type="submission" date="2019-12" db="EMBL/GenBank/DDBJ databases">
        <title>Paenibacillus sp. nov. sp. isolated from soil.</title>
        <authorList>
            <person name="Kim J."/>
            <person name="Jeong S.E."/>
            <person name="Jung H.S."/>
            <person name="Jeon C.O."/>
        </authorList>
    </citation>
    <scope>NUCLEOTIDE SEQUENCE [LARGE SCALE GENOMIC DNA]</scope>
    <source>
        <strain evidence="5 6">5J-6</strain>
    </source>
</reference>
<dbReference type="Pfam" id="PF13569">
    <property type="entry name" value="DUF4132"/>
    <property type="match status" value="1"/>
</dbReference>
<dbReference type="Pfam" id="PF24879">
    <property type="entry name" value="DUF7737"/>
    <property type="match status" value="1"/>
</dbReference>
<dbReference type="InterPro" id="IPR043782">
    <property type="entry name" value="DUF5724"/>
</dbReference>
<gene>
    <name evidence="5" type="ORF">GQF01_00805</name>
</gene>
<evidence type="ECO:0000256" key="1">
    <source>
        <dbReference type="SAM" id="Coils"/>
    </source>
</evidence>
<dbReference type="Proteomes" id="UP000481087">
    <property type="component" value="Unassembled WGS sequence"/>
</dbReference>
<dbReference type="InterPro" id="IPR025406">
    <property type="entry name" value="DUF4132"/>
</dbReference>
<comment type="caution">
    <text evidence="5">The sequence shown here is derived from an EMBL/GenBank/DDBJ whole genome shotgun (WGS) entry which is preliminary data.</text>
</comment>
<name>A0A6L8URW5_9BACL</name>
<proteinExistence type="predicted"/>
<protein>
    <submittedName>
        <fullName evidence="5">DUF4132 domain-containing protein</fullName>
    </submittedName>
</protein>
<evidence type="ECO:0000259" key="3">
    <source>
        <dbReference type="Pfam" id="PF18991"/>
    </source>
</evidence>
<feature type="domain" description="DUF4132" evidence="2">
    <location>
        <begin position="1256"/>
        <end position="1430"/>
    </location>
</feature>
<dbReference type="Pfam" id="PF18991">
    <property type="entry name" value="DUF5724"/>
    <property type="match status" value="1"/>
</dbReference>
<organism evidence="5 6">
    <name type="scientific">Paenibacillus silvestris</name>
    <dbReference type="NCBI Taxonomy" id="2606219"/>
    <lineage>
        <taxon>Bacteria</taxon>
        <taxon>Bacillati</taxon>
        <taxon>Bacillota</taxon>
        <taxon>Bacilli</taxon>
        <taxon>Bacillales</taxon>
        <taxon>Paenibacillaceae</taxon>
        <taxon>Paenibacillus</taxon>
    </lineage>
</organism>
<keyword evidence="6" id="KW-1185">Reference proteome</keyword>
<accession>A0A6L8URW5</accession>
<dbReference type="InterPro" id="IPR056639">
    <property type="entry name" value="DUF7737"/>
</dbReference>
<feature type="coiled-coil region" evidence="1">
    <location>
        <begin position="1272"/>
        <end position="1299"/>
    </location>
</feature>
<feature type="domain" description="DUF7737" evidence="4">
    <location>
        <begin position="1521"/>
        <end position="1621"/>
    </location>
</feature>
<evidence type="ECO:0000313" key="6">
    <source>
        <dbReference type="Proteomes" id="UP000481087"/>
    </source>
</evidence>
<evidence type="ECO:0000259" key="4">
    <source>
        <dbReference type="Pfam" id="PF24879"/>
    </source>
</evidence>
<feature type="domain" description="DUF5724" evidence="3">
    <location>
        <begin position="18"/>
        <end position="1216"/>
    </location>
</feature>
<keyword evidence="1" id="KW-0175">Coiled coil</keyword>
<dbReference type="RefSeq" id="WP_161404842.1">
    <property type="nucleotide sequence ID" value="NZ_WTUZ01000002.1"/>
</dbReference>
<evidence type="ECO:0000313" key="5">
    <source>
        <dbReference type="EMBL" id="MZQ80694.1"/>
    </source>
</evidence>
<evidence type="ECO:0000259" key="2">
    <source>
        <dbReference type="Pfam" id="PF13569"/>
    </source>
</evidence>
<dbReference type="EMBL" id="WTUZ01000002">
    <property type="protein sequence ID" value="MZQ80694.1"/>
    <property type="molecule type" value="Genomic_DNA"/>
</dbReference>
<sequence length="1627" mass="188340">MLSIQREDEEAKQLEQIIVEKLDKEPRERRLNYQEIGALLDHIHAQRAGDAYFAPFISILQQKAGDYPAEIMRYLSTHITEYPYSVGYYRRPFRTKNPRVHVENMVRKLFALYDLTRTNFSLIEYLTTQVNQIDSSMVSYILAYELDHNNREVFDALKEIIFGDNNTALLNRAMIRGIFVSHQEEAHQMLGQMLIAARLQEGLRQSIVESMDEGTIEAFIYFLKIIIDNDFIRYSSVIRALDIWTGLALEAANTRVVKQCIEYAHTSLNDEDLCQEWSESKDVHKLYFSLWATAVREEGSLHDLIRHIMENGATHQQIAAQYFLSQSQNDEVRFFLSVPYIAQSDLELQSLVITNYVYKWSSIWRGHLDYDAIKNKPIVERVAMLEGKEERVRQFELFKIMLIQMPKLEVAEKSRVFEWMGYSHSTDAIANKMLYLAAYDLDADMIAQMISLKDRVSPDLRGALIRSFTSDVTNSVQRQYLFDSLSDKSVSNREAALTRVGEMKLTPLDAEMIHGLLKLKTGALRQSAIIILLKQELEQLDHSIETLLDSPAELQRLGALEMLCVLKEDDERADQFERVKAHIASIKEPSDKERTLIDRLLLKEQKGLHNGFGLFDPNREQELYKLPDYPDVRVKDFFDMPFDKVKAFLQGLSDLVHKHREFEYVVERYAGSKENNLLGARLYRLNGYQKQEHEKTHLEGYPLAEVWERYLEDNACIPRELAQITFYFATEGLYKYFTSKLESWEISRYKSLEGWGKDFLSELYPMDTILAFYKFIEDLPYLQQVRQILFAYFHDSDTEERFSMSSKILNKIFTALLKMELEENSHAWSILSSPWSSWSGSLIYDDHSFIEYFAMMLNLDRLTLYDNFHPELHEFVRAHNLGLIHDDELYEELMTRNRRSQQRIRTITEKRVDFVNQHPSIQRFKEKVLSVILELELNRGELPTDVSDLAMGITYYEGIEYFIAILSALDQDTFVRGYIYGSRTKKEALSYLLRVCHPKEGDDARKLAEMLKGKRISEKRLLEAAMYAPQWIELVSEHLEWNGLRSAAWYFHAHVNDSFSAEKETIVAHYSPISPVEFNDGALDIRWFMEAYQELGEQRFDVLYQCAKYISAGANHRRSQLFADAVLGKLDLNEIRGSVEAKRNKDHLLCYSLIPIGQDQDRDVLGRYEYIQQFLKESKKFGAQRSASEAKAAAIALDNLSRNAGYQDVIRLKWDMEARKMEEILHLLEPMAIEDIEVKLVIDDSGRADMEVVKQGKILKSLPSKYSKHPYIVSLKESIASLRDQYKRAKSEFEKCMESESTFTYTELMNLMKNPTIAPLLRTLVFKAGDRFGFYENGQLVSVDDDETYALSTEDILCIAHPLHLYKSAEWSLYQKFLFDKQVKQPFKQVFRELYLPNKDELDSGTVSKRYAGHQIQPKRAAALLKTRLWTVSYEEGLQKVYHKENIIAQVYALADWFSPSDIEAPTLETVSFIDRKTYKPLELSSIPGIIFSEIMRDVDLVVSTAHAGGVDPEASLTTIELRKAIVTESLRLMKITNVRLEGNFARIAGTLGEYGVHLGSGTVQKQAAGTLYILPVHSQHRGKLFLPFMDEDPKTSEILSKIVILAQDTKIKDPHILDQLNGIQHV</sequence>